<dbReference type="Gene3D" id="3.40.50.300">
    <property type="entry name" value="P-loop containing nucleotide triphosphate hydrolases"/>
    <property type="match status" value="1"/>
</dbReference>
<dbReference type="PRINTS" id="PR00364">
    <property type="entry name" value="DISEASERSIST"/>
</dbReference>
<protein>
    <recommendedName>
        <fullName evidence="12">Disease resistance protein At3g14460</fullName>
    </recommendedName>
</protein>
<dbReference type="Gene3D" id="3.80.10.10">
    <property type="entry name" value="Ribonuclease Inhibitor"/>
    <property type="match status" value="2"/>
</dbReference>
<evidence type="ECO:0000259" key="8">
    <source>
        <dbReference type="Pfam" id="PF23559"/>
    </source>
</evidence>
<evidence type="ECO:0000313" key="11">
    <source>
        <dbReference type="Proteomes" id="UP001341840"/>
    </source>
</evidence>
<evidence type="ECO:0000256" key="2">
    <source>
        <dbReference type="ARBA" id="ARBA00022737"/>
    </source>
</evidence>
<feature type="domain" description="Disease resistance N-terminal" evidence="7">
    <location>
        <begin position="39"/>
        <end position="96"/>
    </location>
</feature>
<accession>A0ABU6Z3N8</accession>
<dbReference type="Proteomes" id="UP001341840">
    <property type="component" value="Unassembled WGS sequence"/>
</dbReference>
<dbReference type="SUPFAM" id="SSF52540">
    <property type="entry name" value="P-loop containing nucleoside triphosphate hydrolases"/>
    <property type="match status" value="1"/>
</dbReference>
<evidence type="ECO:0000259" key="7">
    <source>
        <dbReference type="Pfam" id="PF18052"/>
    </source>
</evidence>
<evidence type="ECO:0000256" key="4">
    <source>
        <dbReference type="ARBA" id="ARBA00022821"/>
    </source>
</evidence>
<keyword evidence="11" id="KW-1185">Reference proteome</keyword>
<name>A0ABU6Z3N8_9FABA</name>
<evidence type="ECO:0000313" key="10">
    <source>
        <dbReference type="EMBL" id="MED6215923.1"/>
    </source>
</evidence>
<organism evidence="10 11">
    <name type="scientific">Stylosanthes scabra</name>
    <dbReference type="NCBI Taxonomy" id="79078"/>
    <lineage>
        <taxon>Eukaryota</taxon>
        <taxon>Viridiplantae</taxon>
        <taxon>Streptophyta</taxon>
        <taxon>Embryophyta</taxon>
        <taxon>Tracheophyta</taxon>
        <taxon>Spermatophyta</taxon>
        <taxon>Magnoliopsida</taxon>
        <taxon>eudicotyledons</taxon>
        <taxon>Gunneridae</taxon>
        <taxon>Pentapetalae</taxon>
        <taxon>rosids</taxon>
        <taxon>fabids</taxon>
        <taxon>Fabales</taxon>
        <taxon>Fabaceae</taxon>
        <taxon>Papilionoideae</taxon>
        <taxon>50 kb inversion clade</taxon>
        <taxon>dalbergioids sensu lato</taxon>
        <taxon>Dalbergieae</taxon>
        <taxon>Pterocarpus clade</taxon>
        <taxon>Stylosanthes</taxon>
    </lineage>
</organism>
<evidence type="ECO:0000256" key="3">
    <source>
        <dbReference type="ARBA" id="ARBA00022741"/>
    </source>
</evidence>
<dbReference type="Pfam" id="PF23559">
    <property type="entry name" value="WHD_DRP"/>
    <property type="match status" value="1"/>
</dbReference>
<gene>
    <name evidence="10" type="ORF">PIB30_002610</name>
</gene>
<evidence type="ECO:0000259" key="9">
    <source>
        <dbReference type="Pfam" id="PF25019"/>
    </source>
</evidence>
<dbReference type="Pfam" id="PF00931">
    <property type="entry name" value="NB-ARC"/>
    <property type="match status" value="1"/>
</dbReference>
<evidence type="ECO:0000256" key="1">
    <source>
        <dbReference type="ARBA" id="ARBA00022614"/>
    </source>
</evidence>
<dbReference type="InterPro" id="IPR002182">
    <property type="entry name" value="NB-ARC"/>
</dbReference>
<sequence>MAGALVGGAFLSGFINVLFDRLLPVEIVNFVLGKKHGPALVERLKISLLAVESLVGDAEYKQLGDPAVKQWLNSLREAVYVADDLLDCRYQSRHSKGGKMEEVVTRIESLQKEKDLLGLEKSTKKSFLAWRIPSTSLVEGKIHGREKDQQEIIKILDDNRQNQLSVIPIVGIGGVGKTTLAKWMYNNSDLMEGFQVKEWVCISQDFNVVEATKKIIGQHASHIGDNLDSLQVKLQEKLSRKKFFIVLDDVWSDDGDVWKKFIAPFQCGAKGSTILVTTRLKEVASLIQTCPPYILNELSEDCCWLVFAENASLPESNVSSPLEEIGRKIVKKCKGLPLAAETLGRMLRMKDKHEVKEWEKILTSKIWEFSVEKSKTIPALLISYFQLPAHLKRCFVYCSLFPKDYHFTKDDLVLLWLAEDLLRPPKRGESLEEVGHECFDELAFRLFFKQDGDGHVYKMHDLLHDLAIFLAGDFYGRFEEVDDADNMPSHIRHLSYESSSRLNLDSISEVKSLRTFLQINLCSLPHIDDVTCILPKLKYLRVLSFHKFRLDELPDSIGELIYLRYLDLSWTYIRKLPESLCDLYNLQTLKLHNCTGLTMLPSGMYKLVNLRHLDIRGTCLKEMPRKMRNLKHLHILSYFTVGKHKDNGIQELEELSNLHGSIGIKKLENIVDVKEAKTAKIMDKKHIDCLSLEWSSDDYMVSNTEFERDILNSMQPHNGLKELEIEGYRGTRFPDWMGHCSYQNITSLSLKSCNNCCMLPSLGQPPSLKSLQIQGFGELKYIGDEFYKNEENNPPFPSLETLEFRDMSCWEMWHLPDSKAFSQLKRLRIRDCPMLKGDMFSQVYLKILSSLSDVSKVRKLDISEGSSQEMSINRDNLSIKGCDSIVKSAFKAMSMNHLTCLQEIQISSVCLSAVSMPGNCLPKSLRKLTICSSGKLEFLEQQQQQKYDLVELLIHSSCDSLTWLSLDAFPKLRNLEIHWCKNVESVSLSQPPHLALQHLSIIGCPELVSFPEEGLAAPNLTHLRVRSCDKLVSLPRDMNTLLPNLESLEVQHCQKTCSFPEGGLPPNLKSLSVGGCEQQLRSVSSLMGRNFEALTHLEISGVHCESIKSFPEIGSLPHLQSITTLVIWGFSNMETLECNELLGLTSLQQLRIGGCPNLKNMAGGKLPSSLLQLHIKDCAFLGEHCKNRHQQIWHKIKHIPTIKVQTNFPN</sequence>
<dbReference type="InterPro" id="IPR042197">
    <property type="entry name" value="Apaf_helical"/>
</dbReference>
<dbReference type="InterPro" id="IPR027417">
    <property type="entry name" value="P-loop_NTPase"/>
</dbReference>
<dbReference type="PANTHER" id="PTHR36766">
    <property type="entry name" value="PLANT BROAD-SPECTRUM MILDEW RESISTANCE PROTEIN RPW8"/>
    <property type="match status" value="1"/>
</dbReference>
<dbReference type="InterPro" id="IPR056789">
    <property type="entry name" value="LRR_R13L1-DRL21"/>
</dbReference>
<dbReference type="SUPFAM" id="SSF52058">
    <property type="entry name" value="L domain-like"/>
    <property type="match status" value="2"/>
</dbReference>
<evidence type="ECO:0000259" key="6">
    <source>
        <dbReference type="Pfam" id="PF00931"/>
    </source>
</evidence>
<evidence type="ECO:0000256" key="5">
    <source>
        <dbReference type="ARBA" id="ARBA00022840"/>
    </source>
</evidence>
<comment type="caution">
    <text evidence="10">The sequence shown here is derived from an EMBL/GenBank/DDBJ whole genome shotgun (WGS) entry which is preliminary data.</text>
</comment>
<dbReference type="EMBL" id="JASCZI010271865">
    <property type="protein sequence ID" value="MED6215923.1"/>
    <property type="molecule type" value="Genomic_DNA"/>
</dbReference>
<dbReference type="InterPro" id="IPR036388">
    <property type="entry name" value="WH-like_DNA-bd_sf"/>
</dbReference>
<keyword evidence="4" id="KW-0611">Plant defense</keyword>
<dbReference type="Gene3D" id="1.10.10.10">
    <property type="entry name" value="Winged helix-like DNA-binding domain superfamily/Winged helix DNA-binding domain"/>
    <property type="match status" value="1"/>
</dbReference>
<reference evidence="10 11" key="1">
    <citation type="journal article" date="2023" name="Plants (Basel)">
        <title>Bridging the Gap: Combining Genomics and Transcriptomics Approaches to Understand Stylosanthes scabra, an Orphan Legume from the Brazilian Caatinga.</title>
        <authorList>
            <person name="Ferreira-Neto J.R.C."/>
            <person name="da Silva M.D."/>
            <person name="Binneck E."/>
            <person name="de Melo N.F."/>
            <person name="da Silva R.H."/>
            <person name="de Melo A.L.T.M."/>
            <person name="Pandolfi V."/>
            <person name="Bustamante F.O."/>
            <person name="Brasileiro-Vidal A.C."/>
            <person name="Benko-Iseppon A.M."/>
        </authorList>
    </citation>
    <scope>NUCLEOTIDE SEQUENCE [LARGE SCALE GENOMIC DNA]</scope>
    <source>
        <tissue evidence="10">Leaves</tissue>
    </source>
</reference>
<dbReference type="Pfam" id="PF25019">
    <property type="entry name" value="LRR_R13L1-DRL21"/>
    <property type="match status" value="1"/>
</dbReference>
<dbReference type="InterPro" id="IPR041118">
    <property type="entry name" value="Rx_N"/>
</dbReference>
<feature type="domain" description="Disease resistance protein winged helix" evidence="8">
    <location>
        <begin position="400"/>
        <end position="467"/>
    </location>
</feature>
<keyword evidence="1" id="KW-0433">Leucine-rich repeat</keyword>
<evidence type="ECO:0008006" key="12">
    <source>
        <dbReference type="Google" id="ProtNLM"/>
    </source>
</evidence>
<dbReference type="PANTHER" id="PTHR36766:SF51">
    <property type="entry name" value="DISEASE RESISTANCE RPP13-LIKE PROTEIN 1"/>
    <property type="match status" value="1"/>
</dbReference>
<keyword evidence="5" id="KW-0067">ATP-binding</keyword>
<keyword evidence="2" id="KW-0677">Repeat</keyword>
<feature type="domain" description="R13L1/DRL21-like LRR repeat region" evidence="9">
    <location>
        <begin position="649"/>
        <end position="775"/>
    </location>
</feature>
<dbReference type="InterPro" id="IPR032675">
    <property type="entry name" value="LRR_dom_sf"/>
</dbReference>
<dbReference type="Gene3D" id="1.20.5.4130">
    <property type="match status" value="1"/>
</dbReference>
<dbReference type="Pfam" id="PF18052">
    <property type="entry name" value="Rx_N"/>
    <property type="match status" value="1"/>
</dbReference>
<keyword evidence="3" id="KW-0547">Nucleotide-binding</keyword>
<feature type="domain" description="NB-ARC" evidence="6">
    <location>
        <begin position="146"/>
        <end position="310"/>
    </location>
</feature>
<dbReference type="InterPro" id="IPR058922">
    <property type="entry name" value="WHD_DRP"/>
</dbReference>
<dbReference type="Gene3D" id="1.10.8.430">
    <property type="entry name" value="Helical domain of apoptotic protease-activating factors"/>
    <property type="match status" value="1"/>
</dbReference>
<proteinExistence type="predicted"/>